<evidence type="ECO:0000256" key="1">
    <source>
        <dbReference type="SAM" id="Phobius"/>
    </source>
</evidence>
<keyword evidence="1" id="KW-0812">Transmembrane</keyword>
<feature type="transmembrane region" description="Helical" evidence="1">
    <location>
        <begin position="336"/>
        <end position="353"/>
    </location>
</feature>
<feature type="transmembrane region" description="Helical" evidence="1">
    <location>
        <begin position="86"/>
        <end position="109"/>
    </location>
</feature>
<dbReference type="EMBL" id="QBKI01000003">
    <property type="protein sequence ID" value="PTX20115.1"/>
    <property type="molecule type" value="Genomic_DNA"/>
</dbReference>
<feature type="transmembrane region" description="Helical" evidence="1">
    <location>
        <begin position="210"/>
        <end position="230"/>
    </location>
</feature>
<keyword evidence="3" id="KW-1185">Reference proteome</keyword>
<comment type="caution">
    <text evidence="2">The sequence shown here is derived from an EMBL/GenBank/DDBJ whole genome shotgun (WGS) entry which is preliminary data.</text>
</comment>
<gene>
    <name evidence="2" type="ORF">C8N40_103190</name>
</gene>
<feature type="transmembrane region" description="Helical" evidence="1">
    <location>
        <begin position="166"/>
        <end position="198"/>
    </location>
</feature>
<organism evidence="2 3">
    <name type="scientific">Pontibacter mucosus</name>
    <dbReference type="NCBI Taxonomy" id="1649266"/>
    <lineage>
        <taxon>Bacteria</taxon>
        <taxon>Pseudomonadati</taxon>
        <taxon>Bacteroidota</taxon>
        <taxon>Cytophagia</taxon>
        <taxon>Cytophagales</taxon>
        <taxon>Hymenobacteraceae</taxon>
        <taxon>Pontibacter</taxon>
    </lineage>
</organism>
<keyword evidence="1" id="KW-0472">Membrane</keyword>
<evidence type="ECO:0000313" key="3">
    <source>
        <dbReference type="Proteomes" id="UP000244225"/>
    </source>
</evidence>
<dbReference type="OrthoDB" id="9123883at2"/>
<feature type="transmembrane region" description="Helical" evidence="1">
    <location>
        <begin position="116"/>
        <end position="137"/>
    </location>
</feature>
<name>A0A2T5YLD0_9BACT</name>
<feature type="transmembrane region" description="Helical" evidence="1">
    <location>
        <begin position="143"/>
        <end position="159"/>
    </location>
</feature>
<evidence type="ECO:0000313" key="2">
    <source>
        <dbReference type="EMBL" id="PTX20115.1"/>
    </source>
</evidence>
<protein>
    <recommendedName>
        <fullName evidence="4">Dolichyl-phosphate-mannose-protein mannosyltransferase</fullName>
    </recommendedName>
</protein>
<dbReference type="AlphaFoldDB" id="A0A2T5YLD0"/>
<feature type="transmembrane region" description="Helical" evidence="1">
    <location>
        <begin position="360"/>
        <end position="377"/>
    </location>
</feature>
<proteinExistence type="predicted"/>
<reference evidence="2 3" key="1">
    <citation type="submission" date="2018-04" db="EMBL/GenBank/DDBJ databases">
        <title>Genomic Encyclopedia of Archaeal and Bacterial Type Strains, Phase II (KMG-II): from individual species to whole genera.</title>
        <authorList>
            <person name="Goeker M."/>
        </authorList>
    </citation>
    <scope>NUCLEOTIDE SEQUENCE [LARGE SCALE GENOMIC DNA]</scope>
    <source>
        <strain evidence="2 3">DSM 100162</strain>
    </source>
</reference>
<feature type="transmembrane region" description="Helical" evidence="1">
    <location>
        <begin position="242"/>
        <end position="262"/>
    </location>
</feature>
<feature type="transmembrane region" description="Helical" evidence="1">
    <location>
        <begin position="268"/>
        <end position="290"/>
    </location>
</feature>
<dbReference type="Proteomes" id="UP000244225">
    <property type="component" value="Unassembled WGS sequence"/>
</dbReference>
<accession>A0A2T5YLD0</accession>
<dbReference type="RefSeq" id="WP_108211139.1">
    <property type="nucleotide sequence ID" value="NZ_QBKI01000003.1"/>
</dbReference>
<feature type="transmembrane region" description="Helical" evidence="1">
    <location>
        <begin position="302"/>
        <end position="324"/>
    </location>
</feature>
<sequence>MLPLGKKFSPFLFIVALLSATLLILSLRNFGIGLSNDSIAYWAAAESFYETGSFFLSYRDTYFTDWPPLFSIFLSSAYFLGIGDKLYFYGLLVVVVYVVVLYIFGVLAFQLTKSKLLTSVALILFVTAPPTYFTFSYLWTETFFILFTIIFLVGLERYLNNEKQSFLFLCASVAGLSVLLRYGGVINIATGCLFLFLYQNVGFYDRVKRTLRFGIISSIPLLFWLVRNYYLSSTLTGEGRTVAFAHFKYTLVMTAKAFWQWFMPYPEHAHAGILVILMVGILFIGIGYFIYFNFKYNRRNKLLLLILAVSCFLYFLLAFSTSLFQSSDFPDARLTSPAFFSFLLILISIASLLLSFKNKFAAYFFLSVLGVVCLYNANRYCYYYTKSLKVGVSGHTDIVSRNSAIIKSLQNADWLNEYTLTKTAFTNFPEKLYFNGVNGVLKITKGFRNDLSEQFLEKSSEKLVIWVGEEEELLHLIEMRLIDYNVTKAEQFPDGVILWLTLNQAAPLQEAEGPLQNKNLHLLKPLPPRSERRP</sequence>
<keyword evidence="1" id="KW-1133">Transmembrane helix</keyword>
<evidence type="ECO:0008006" key="4">
    <source>
        <dbReference type="Google" id="ProtNLM"/>
    </source>
</evidence>